<feature type="domain" description="Peptidase M16 C-terminal" evidence="4">
    <location>
        <begin position="185"/>
        <end position="353"/>
    </location>
</feature>
<dbReference type="InterPro" id="IPR011765">
    <property type="entry name" value="Pept_M16_N"/>
</dbReference>
<dbReference type="RefSeq" id="WP_106926209.1">
    <property type="nucleotide sequence ID" value="NZ_PYFT01000001.1"/>
</dbReference>
<name>A0A2T2YAI4_9BACT</name>
<comment type="similarity">
    <text evidence="1">Belongs to the peptidase M16 family.</text>
</comment>
<keyword evidence="2" id="KW-0732">Signal</keyword>
<dbReference type="EMBL" id="PYFT01000001">
    <property type="protein sequence ID" value="PSR52514.1"/>
    <property type="molecule type" value="Genomic_DNA"/>
</dbReference>
<evidence type="ECO:0000313" key="6">
    <source>
        <dbReference type="Proteomes" id="UP000240357"/>
    </source>
</evidence>
<dbReference type="InterPro" id="IPR011249">
    <property type="entry name" value="Metalloenz_LuxS/M16"/>
</dbReference>
<protein>
    <recommendedName>
        <fullName evidence="7">Insulinase family protein</fullName>
    </recommendedName>
</protein>
<accession>A0A2T2YAI4</accession>
<dbReference type="Proteomes" id="UP000240357">
    <property type="component" value="Unassembled WGS sequence"/>
</dbReference>
<dbReference type="GO" id="GO:0046872">
    <property type="term" value="F:metal ion binding"/>
    <property type="evidence" value="ECO:0007669"/>
    <property type="project" value="InterPro"/>
</dbReference>
<reference evidence="5 6" key="1">
    <citation type="submission" date="2018-03" db="EMBL/GenBank/DDBJ databases">
        <title>Adhaeribacter sp. HMF7605 Genome sequencing and assembly.</title>
        <authorList>
            <person name="Kang H."/>
            <person name="Kang J."/>
            <person name="Cha I."/>
            <person name="Kim H."/>
            <person name="Joh K."/>
        </authorList>
    </citation>
    <scope>NUCLEOTIDE SEQUENCE [LARGE SCALE GENOMIC DNA]</scope>
    <source>
        <strain evidence="5 6">HMF7605</strain>
    </source>
</reference>
<evidence type="ECO:0000259" key="4">
    <source>
        <dbReference type="Pfam" id="PF05193"/>
    </source>
</evidence>
<dbReference type="InterPro" id="IPR007863">
    <property type="entry name" value="Peptidase_M16_C"/>
</dbReference>
<feature type="chain" id="PRO_5015561650" description="Insulinase family protein" evidence="2">
    <location>
        <begin position="20"/>
        <end position="429"/>
    </location>
</feature>
<dbReference type="OrthoDB" id="9811314at2"/>
<dbReference type="Pfam" id="PF05193">
    <property type="entry name" value="Peptidase_M16_C"/>
    <property type="match status" value="1"/>
</dbReference>
<dbReference type="AlphaFoldDB" id="A0A2T2YAI4"/>
<gene>
    <name evidence="5" type="ORF">AHMF7605_02730</name>
</gene>
<feature type="domain" description="Peptidase M16 N-terminal" evidence="3">
    <location>
        <begin position="74"/>
        <end position="168"/>
    </location>
</feature>
<organism evidence="5 6">
    <name type="scientific">Adhaeribacter arboris</name>
    <dbReference type="NCBI Taxonomy" id="2072846"/>
    <lineage>
        <taxon>Bacteria</taxon>
        <taxon>Pseudomonadati</taxon>
        <taxon>Bacteroidota</taxon>
        <taxon>Cytophagia</taxon>
        <taxon>Cytophagales</taxon>
        <taxon>Hymenobacteraceae</taxon>
        <taxon>Adhaeribacter</taxon>
    </lineage>
</organism>
<feature type="signal peptide" evidence="2">
    <location>
        <begin position="1"/>
        <end position="19"/>
    </location>
</feature>
<dbReference type="Pfam" id="PF00675">
    <property type="entry name" value="Peptidase_M16"/>
    <property type="match status" value="1"/>
</dbReference>
<sequence length="429" mass="48557">MKNICLILFISLLSFTAGAQSATTTFTVNGLKVIFKPTQKETISVRMFYRGGVTNFSLAQAGLENLTLAAATTGGTQKYKEETFRDMADEYGIDISGYSEYDYGTINLDCVADYFNEGWNLWSQAILKPTFDSKCFAMQRDKIMAAIRERSADPEDRLEELAIGLSFAGTPYAKSPLGEEETLSKFTADSVKNYYYHHLLNKNRMFLVVAGKISREDLERKIKESFSGLPDKPYTPFVYTNALFQEQRLVWEQRELATNYMCGLINAPAMNSPDFPAYLLTIKALSGRIFQEVRMKQNLSYDPGATLTMRQLPYATLYASSTNPKATLLTIATEYVRMRQNQVSAELLTLLKKSVKQGYYHTLESSQSLVESLGEAEIFGDWKLSEDMINKINNVTTQEMNAAFQKYTKGIRWAYLGDKQLAQEAFNQK</sequence>
<evidence type="ECO:0000256" key="1">
    <source>
        <dbReference type="ARBA" id="ARBA00007261"/>
    </source>
</evidence>
<dbReference type="InterPro" id="IPR050361">
    <property type="entry name" value="MPP/UQCRC_Complex"/>
</dbReference>
<keyword evidence="6" id="KW-1185">Reference proteome</keyword>
<dbReference type="Gene3D" id="3.30.830.10">
    <property type="entry name" value="Metalloenzyme, LuxS/M16 peptidase-like"/>
    <property type="match status" value="2"/>
</dbReference>
<dbReference type="PANTHER" id="PTHR11851:SF49">
    <property type="entry name" value="MITOCHONDRIAL-PROCESSING PEPTIDASE SUBUNIT ALPHA"/>
    <property type="match status" value="1"/>
</dbReference>
<dbReference type="SUPFAM" id="SSF63411">
    <property type="entry name" value="LuxS/MPP-like metallohydrolase"/>
    <property type="match status" value="2"/>
</dbReference>
<evidence type="ECO:0008006" key="7">
    <source>
        <dbReference type="Google" id="ProtNLM"/>
    </source>
</evidence>
<evidence type="ECO:0000259" key="3">
    <source>
        <dbReference type="Pfam" id="PF00675"/>
    </source>
</evidence>
<evidence type="ECO:0000313" key="5">
    <source>
        <dbReference type="EMBL" id="PSR52514.1"/>
    </source>
</evidence>
<proteinExistence type="inferred from homology"/>
<evidence type="ECO:0000256" key="2">
    <source>
        <dbReference type="SAM" id="SignalP"/>
    </source>
</evidence>
<dbReference type="PANTHER" id="PTHR11851">
    <property type="entry name" value="METALLOPROTEASE"/>
    <property type="match status" value="1"/>
</dbReference>
<comment type="caution">
    <text evidence="5">The sequence shown here is derived from an EMBL/GenBank/DDBJ whole genome shotgun (WGS) entry which is preliminary data.</text>
</comment>